<evidence type="ECO:0000313" key="1">
    <source>
        <dbReference type="EMBL" id="KKM17852.1"/>
    </source>
</evidence>
<sequence>MKIEIDSSDLQKIYDALFKANSYFQFRDHMNATLHISATRPTPLASLIEAEKERLRVILVENKIDTTQDH</sequence>
<protein>
    <submittedName>
        <fullName evidence="1">Uncharacterized protein</fullName>
    </submittedName>
</protein>
<reference evidence="1" key="1">
    <citation type="journal article" date="2015" name="Nature">
        <title>Complex archaea that bridge the gap between prokaryotes and eukaryotes.</title>
        <authorList>
            <person name="Spang A."/>
            <person name="Saw J.H."/>
            <person name="Jorgensen S.L."/>
            <person name="Zaremba-Niedzwiedzka K."/>
            <person name="Martijn J."/>
            <person name="Lind A.E."/>
            <person name="van Eijk R."/>
            <person name="Schleper C."/>
            <person name="Guy L."/>
            <person name="Ettema T.J."/>
        </authorList>
    </citation>
    <scope>NUCLEOTIDE SEQUENCE</scope>
</reference>
<proteinExistence type="predicted"/>
<gene>
    <name evidence="1" type="ORF">LCGC14_1671610</name>
</gene>
<dbReference type="EMBL" id="LAZR01014356">
    <property type="protein sequence ID" value="KKM17852.1"/>
    <property type="molecule type" value="Genomic_DNA"/>
</dbReference>
<comment type="caution">
    <text evidence="1">The sequence shown here is derived from an EMBL/GenBank/DDBJ whole genome shotgun (WGS) entry which is preliminary data.</text>
</comment>
<dbReference type="AlphaFoldDB" id="A0A0F9HRZ0"/>
<name>A0A0F9HRZ0_9ZZZZ</name>
<organism evidence="1">
    <name type="scientific">marine sediment metagenome</name>
    <dbReference type="NCBI Taxonomy" id="412755"/>
    <lineage>
        <taxon>unclassified sequences</taxon>
        <taxon>metagenomes</taxon>
        <taxon>ecological metagenomes</taxon>
    </lineage>
</organism>
<accession>A0A0F9HRZ0</accession>